<dbReference type="EMBL" id="JAKWBI020000188">
    <property type="protein sequence ID" value="KAJ2899775.1"/>
    <property type="molecule type" value="Genomic_DNA"/>
</dbReference>
<organism evidence="2 3">
    <name type="scientific">Zalerion maritima</name>
    <dbReference type="NCBI Taxonomy" id="339359"/>
    <lineage>
        <taxon>Eukaryota</taxon>
        <taxon>Fungi</taxon>
        <taxon>Dikarya</taxon>
        <taxon>Ascomycota</taxon>
        <taxon>Pezizomycotina</taxon>
        <taxon>Sordariomycetes</taxon>
        <taxon>Lulworthiomycetidae</taxon>
        <taxon>Lulworthiales</taxon>
        <taxon>Lulworthiaceae</taxon>
        <taxon>Zalerion</taxon>
    </lineage>
</organism>
<reference evidence="2" key="1">
    <citation type="submission" date="2022-07" db="EMBL/GenBank/DDBJ databases">
        <title>Draft genome sequence of Zalerion maritima ATCC 34329, a (micro)plastics degrading marine fungus.</title>
        <authorList>
            <person name="Paco A."/>
            <person name="Goncalves M.F.M."/>
            <person name="Rocha-Santos T.A.P."/>
            <person name="Alves A."/>
        </authorList>
    </citation>
    <scope>NUCLEOTIDE SEQUENCE</scope>
    <source>
        <strain evidence="2">ATCC 34329</strain>
    </source>
</reference>
<gene>
    <name evidence="2" type="ORF">MKZ38_002788</name>
</gene>
<dbReference type="AlphaFoldDB" id="A0AAD5RPG6"/>
<evidence type="ECO:0000256" key="1">
    <source>
        <dbReference type="SAM" id="MobiDB-lite"/>
    </source>
</evidence>
<dbReference type="Proteomes" id="UP001201980">
    <property type="component" value="Unassembled WGS sequence"/>
</dbReference>
<name>A0AAD5RPG6_9PEZI</name>
<feature type="compositionally biased region" description="Basic and acidic residues" evidence="1">
    <location>
        <begin position="82"/>
        <end position="110"/>
    </location>
</feature>
<protein>
    <submittedName>
        <fullName evidence="2">Uncharacterized protein</fullName>
    </submittedName>
</protein>
<proteinExistence type="predicted"/>
<comment type="caution">
    <text evidence="2">The sequence shown here is derived from an EMBL/GenBank/DDBJ whole genome shotgun (WGS) entry which is preliminary data.</text>
</comment>
<keyword evidence="3" id="KW-1185">Reference proteome</keyword>
<accession>A0AAD5RPG6</accession>
<feature type="compositionally biased region" description="Low complexity" evidence="1">
    <location>
        <begin position="25"/>
        <end position="35"/>
    </location>
</feature>
<sequence>MSSRMLTTSLRAGLASSRATAQVASSSRRSIQSSSTKALKETSPEHVSKAAPDYEKHKQDSLKKQKDGAAHWKPELASASEESVKADRTEKTDMKTLQERTKKAAEETAKHGTSMKDGL</sequence>
<feature type="compositionally biased region" description="Basic and acidic residues" evidence="1">
    <location>
        <begin position="38"/>
        <end position="74"/>
    </location>
</feature>
<feature type="region of interest" description="Disordered" evidence="1">
    <location>
        <begin position="1"/>
        <end position="119"/>
    </location>
</feature>
<evidence type="ECO:0000313" key="2">
    <source>
        <dbReference type="EMBL" id="KAJ2899775.1"/>
    </source>
</evidence>
<feature type="compositionally biased region" description="Polar residues" evidence="1">
    <location>
        <begin position="1"/>
        <end position="10"/>
    </location>
</feature>
<evidence type="ECO:0000313" key="3">
    <source>
        <dbReference type="Proteomes" id="UP001201980"/>
    </source>
</evidence>